<dbReference type="PROSITE" id="PS50026">
    <property type="entry name" value="EGF_3"/>
    <property type="match status" value="2"/>
</dbReference>
<feature type="region of interest" description="Disordered" evidence="5">
    <location>
        <begin position="1"/>
        <end position="39"/>
    </location>
</feature>
<dbReference type="PANTHER" id="PTHR48060:SF21">
    <property type="entry name" value="L DOMAIN-LIKE PROTEIN"/>
    <property type="match status" value="1"/>
</dbReference>
<feature type="compositionally biased region" description="Basic and acidic residues" evidence="5">
    <location>
        <begin position="1726"/>
        <end position="1750"/>
    </location>
</feature>
<evidence type="ECO:0000256" key="5">
    <source>
        <dbReference type="SAM" id="MobiDB-lite"/>
    </source>
</evidence>
<evidence type="ECO:0000256" key="1">
    <source>
        <dbReference type="ARBA" id="ARBA00022614"/>
    </source>
</evidence>
<keyword evidence="8" id="KW-0808">Transferase</keyword>
<evidence type="ECO:0000313" key="9">
    <source>
        <dbReference type="Proteomes" id="UP001153069"/>
    </source>
</evidence>
<dbReference type="SMART" id="SM00369">
    <property type="entry name" value="LRR_TYP"/>
    <property type="match status" value="9"/>
</dbReference>
<dbReference type="PROSITE" id="PS00022">
    <property type="entry name" value="EGF_1"/>
    <property type="match status" value="1"/>
</dbReference>
<feature type="domain" description="EGF-like" evidence="7">
    <location>
        <begin position="1287"/>
        <end position="1333"/>
    </location>
</feature>
<keyword evidence="8" id="KW-0418">Kinase</keyword>
<feature type="compositionally biased region" description="Polar residues" evidence="5">
    <location>
        <begin position="1877"/>
        <end position="1888"/>
    </location>
</feature>
<evidence type="ECO:0000256" key="3">
    <source>
        <dbReference type="ARBA" id="ARBA00022737"/>
    </source>
</evidence>
<dbReference type="SUPFAM" id="SSF57196">
    <property type="entry name" value="EGF/Laminin"/>
    <property type="match status" value="1"/>
</dbReference>
<reference evidence="8" key="1">
    <citation type="submission" date="2020-06" db="EMBL/GenBank/DDBJ databases">
        <authorList>
            <consortium name="Plant Systems Biology data submission"/>
        </authorList>
    </citation>
    <scope>NUCLEOTIDE SEQUENCE</scope>
    <source>
        <strain evidence="8">D6</strain>
    </source>
</reference>
<name>A0A9N8ESL5_9STRA</name>
<dbReference type="InterPro" id="IPR003591">
    <property type="entry name" value="Leu-rich_rpt_typical-subtyp"/>
</dbReference>
<feature type="region of interest" description="Disordered" evidence="5">
    <location>
        <begin position="1724"/>
        <end position="1888"/>
    </location>
</feature>
<keyword evidence="2" id="KW-0732">Signal</keyword>
<feature type="disulfide bond" evidence="4">
    <location>
        <begin position="1492"/>
        <end position="1501"/>
    </location>
</feature>
<dbReference type="GO" id="GO:0016301">
    <property type="term" value="F:kinase activity"/>
    <property type="evidence" value="ECO:0007669"/>
    <property type="project" value="UniProtKB-KW"/>
</dbReference>
<sequence length="1888" mass="204274">MPLRGQRRTREIPVETRELQKDNKVNDNNKDDDDDDEGGTTLEIFGFDDLSPQDRQHVQEIQVLVALYDTTGGSNHWDDDDGWLEDGAIPCEWKGVVCNNDQYITALHLQNNNLVGTLPASMLWDLQHLTHLDLSRNPDLTVDLATRVSLLMTSSLAAMAIPTVIVSNDTDAATAQEEFFVWDDDDFGNNNNSSNHSAPLRHLNVSDTATKSLEGIAHIRDTLQELDLSHTLVSATSVSSSSSIITRSNPNSTTLIVTFSLSDQLRQLSHLRILGMNHLSLGDQLDNYIPFLSPNLQHWHARNASFMGTIPTSIGLLSNLETLNWSHNQLQGSLPTIMNAMTTLTQLELQGQERLAGPLLSFHLMPHMRHLDLSDNRFTRDIPTNLLASIGNNTTLPIYVNLKGNLLDGAVPETLVRLDNLYLDVTDNYLSQLPPALCQQTNWMNGAVGLFGCDAILCPPGLYNEYGRRTARNTPCEPCDFMIDALFWGSTSCRDEPPTIILAGAEANITQRDILNEFFVATGGAVWNNRTGWQDDDGTNTNVCNWFGVDCAGGDTVQELILHDNNLQGTSTANLFQLPSLQKLDLSSNPNLSLDLSGLATVSDPVPLRDLIVSNTSTSSLEGISRASNLEQLVISNTQITGPSLFEIYSLSNLRTLNMGNNNFNQFFMSIGSLTNLVSLRAPNAGLVGTIPSEMGALTNLVSLDLAENFLVGPLPETLNHLQSLRIFDLRGQKLPFGGPLLPLDGMVSLMYLDLSSNALTGPIPTTFLNGITDKYRSIDINLRDNQLTGSLPLELALFQSMHLDVTENRIEHIPEILCIKQDWMDGLVSDFGCDAIMCPPGMFNEQGRVVAADGPCETCPNVTLNYFGAVACPSNTVAVANSDLTSAETLSPDNFVALTERGILELLFQVTGGSTTWIRTDKWMDNATDICGWYGVNCDADNQVRSLVLSENGLQGTTPPQLFQLSRLERLFLNGNSDLNVDLSWIGSFQAQATFLDSKFGQESVLRALVIAGTATTSVSGISKATSLQALNLNSTKVTGEAMEELMGLSSLQSLNIGNTRMNRDLPTTIGGLTNILELSVPNAGITGTIPNSIGRLTGLALLDLSGNRMIGSLPPSLEDLVDIRVLDIHDQGLANGGGLGGNLLPFEKLFSLTKMDLSQNRLSGQIPDSFLSGIFDKSAAMSVNLRRNSLTGSIPGSLSSFAELNIDVTANSISHLPESLCSQQLWMDGNAESFGCDAILCPPGTYNSNGRQVSALDPCEPCPIDPKPFYGSNSCFDFTEELDGATTICPSGLACYNHGKCVEAVSEPGVYTCDCRGSSEFGIPFEGLACEYKATDLCHDTSGFFSTNITSFCTNNGLCRQRVPPGNAHKGCICNSELWKGDYCELRNAFVAPSPTQSPIVSAPNSTQTCPDGIICENGSACMESTYNQGSYGCDCDAPGPEYIPSAGDRCQYVATSLCSVTTPYTSFCVNGGACVALVDDGVEHMDCLCPGGFSGGHCEIEAPSMPVNDAVAPPSDEGGMEGWQMALVFILPAMAILIIFVMILAAYSRVRKKDLKSVNADLLAESEYNKYASEDPGTPVDSGKEDENTDFETPPSIIDRALASIPDEEQTGFFSLPETPREIEIMEDEPAPDAGQVAYTEHNIEPAEEPEFDTRESAIADGAEKVEEEEEMPEVESSVLDELPAVIEESESQVLQEDKSFDVLDDPEVDYAATIPVSFGQVSEHRVESAREPEPEKAIDDKFENEIVSRSLPGNESFGAKSGASDECQPDAWVSKPRVAFDLPSDDDFNDEDDESNNFIGDIHDQAASGGATGKSLFSGVQGDDSVSFLDQSVGLSEDSERSERSLGTPTNQVEVSVEPSLAQTMFGGRESMSDNSSGDLSLNF</sequence>
<evidence type="ECO:0000256" key="2">
    <source>
        <dbReference type="ARBA" id="ARBA00022729"/>
    </source>
</evidence>
<protein>
    <submittedName>
        <fullName evidence="8">LRR receptor-like serine threonine-protein kinase</fullName>
    </submittedName>
</protein>
<dbReference type="Gene3D" id="2.10.25.10">
    <property type="entry name" value="Laminin"/>
    <property type="match status" value="1"/>
</dbReference>
<dbReference type="Pfam" id="PF00560">
    <property type="entry name" value="LRR_1"/>
    <property type="match status" value="3"/>
</dbReference>
<evidence type="ECO:0000259" key="7">
    <source>
        <dbReference type="PROSITE" id="PS50026"/>
    </source>
</evidence>
<evidence type="ECO:0000313" key="8">
    <source>
        <dbReference type="EMBL" id="CAB9523970.1"/>
    </source>
</evidence>
<keyword evidence="1" id="KW-0433">Leucine-rich repeat</keyword>
<feature type="compositionally biased region" description="Basic and acidic residues" evidence="5">
    <location>
        <begin position="8"/>
        <end position="29"/>
    </location>
</feature>
<dbReference type="PANTHER" id="PTHR48060">
    <property type="entry name" value="DNA DAMAGE-REPAIR/TOLERATION PROTEIN DRT100"/>
    <property type="match status" value="1"/>
</dbReference>
<organism evidence="8 9">
    <name type="scientific">Seminavis robusta</name>
    <dbReference type="NCBI Taxonomy" id="568900"/>
    <lineage>
        <taxon>Eukaryota</taxon>
        <taxon>Sar</taxon>
        <taxon>Stramenopiles</taxon>
        <taxon>Ochrophyta</taxon>
        <taxon>Bacillariophyta</taxon>
        <taxon>Bacillariophyceae</taxon>
        <taxon>Bacillariophycidae</taxon>
        <taxon>Naviculales</taxon>
        <taxon>Naviculaceae</taxon>
        <taxon>Seminavis</taxon>
    </lineage>
</organism>
<dbReference type="PROSITE" id="PS01186">
    <property type="entry name" value="EGF_2"/>
    <property type="match status" value="1"/>
</dbReference>
<dbReference type="InterPro" id="IPR032675">
    <property type="entry name" value="LRR_dom_sf"/>
</dbReference>
<feature type="region of interest" description="Disordered" evidence="5">
    <location>
        <begin position="1574"/>
        <end position="1597"/>
    </location>
</feature>
<gene>
    <name evidence="8" type="ORF">SEMRO_1478_G276050.1</name>
</gene>
<dbReference type="SMART" id="SM00181">
    <property type="entry name" value="EGF"/>
    <property type="match status" value="4"/>
</dbReference>
<dbReference type="CDD" id="cd00054">
    <property type="entry name" value="EGF_CA"/>
    <property type="match status" value="1"/>
</dbReference>
<dbReference type="InterPro" id="IPR000742">
    <property type="entry name" value="EGF"/>
</dbReference>
<feature type="compositionally biased region" description="Acidic residues" evidence="5">
    <location>
        <begin position="1787"/>
        <end position="1799"/>
    </location>
</feature>
<feature type="transmembrane region" description="Helical" evidence="6">
    <location>
        <begin position="1526"/>
        <end position="1550"/>
    </location>
</feature>
<dbReference type="Gene3D" id="3.80.10.10">
    <property type="entry name" value="Ribonuclease Inhibitor"/>
    <property type="match status" value="5"/>
</dbReference>
<feature type="domain" description="EGF-like" evidence="7">
    <location>
        <begin position="1457"/>
        <end position="1502"/>
    </location>
</feature>
<keyword evidence="6" id="KW-0812">Transmembrane</keyword>
<keyword evidence="3" id="KW-0677">Repeat</keyword>
<proteinExistence type="predicted"/>
<dbReference type="OrthoDB" id="6130531at2759"/>
<keyword evidence="4" id="KW-1015">Disulfide bond</keyword>
<evidence type="ECO:0000256" key="6">
    <source>
        <dbReference type="SAM" id="Phobius"/>
    </source>
</evidence>
<comment type="caution">
    <text evidence="8">The sequence shown here is derived from an EMBL/GenBank/DDBJ whole genome shotgun (WGS) entry which is preliminary data.</text>
</comment>
<keyword evidence="8" id="KW-0675">Receptor</keyword>
<keyword evidence="4" id="KW-0245">EGF-like domain</keyword>
<keyword evidence="6" id="KW-0472">Membrane</keyword>
<comment type="caution">
    <text evidence="4">Lacks conserved residue(s) required for the propagation of feature annotation.</text>
</comment>
<evidence type="ECO:0000256" key="4">
    <source>
        <dbReference type="PROSITE-ProRule" id="PRU00076"/>
    </source>
</evidence>
<dbReference type="InterPro" id="IPR013210">
    <property type="entry name" value="LRR_N_plant-typ"/>
</dbReference>
<dbReference type="Proteomes" id="UP001153069">
    <property type="component" value="Unassembled WGS sequence"/>
</dbReference>
<dbReference type="SUPFAM" id="SSF52058">
    <property type="entry name" value="L domain-like"/>
    <property type="match status" value="3"/>
</dbReference>
<keyword evidence="6" id="KW-1133">Transmembrane helix</keyword>
<dbReference type="Pfam" id="PF08263">
    <property type="entry name" value="LRRNT_2"/>
    <property type="match status" value="3"/>
</dbReference>
<dbReference type="EMBL" id="CAICTM010001476">
    <property type="protein sequence ID" value="CAB9523970.1"/>
    <property type="molecule type" value="Genomic_DNA"/>
</dbReference>
<dbReference type="InterPro" id="IPR053211">
    <property type="entry name" value="DNA_repair-toleration"/>
</dbReference>
<accession>A0A9N8ESL5</accession>
<keyword evidence="9" id="KW-1185">Reference proteome</keyword>
<dbReference type="InterPro" id="IPR001611">
    <property type="entry name" value="Leu-rich_rpt"/>
</dbReference>